<keyword evidence="2" id="KW-1185">Reference proteome</keyword>
<accession>E6VQW8</accession>
<dbReference type="eggNOG" id="COG3549">
    <property type="taxonomic scope" value="Bacteria"/>
</dbReference>
<dbReference type="AlphaFoldDB" id="E6VQW8"/>
<dbReference type="EMBL" id="CP002431">
    <property type="protein sequence ID" value="ADU62948.1"/>
    <property type="molecule type" value="Genomic_DNA"/>
</dbReference>
<reference evidence="1 2" key="2">
    <citation type="journal article" date="2014" name="Genome Announc.">
        <title>Complete Genome Sequence of the Subsurface, Mesophilic Sulfate-Reducing Bacterium Desulfovibrio aespoeensis Aspo-2.</title>
        <authorList>
            <person name="Pedersen K."/>
            <person name="Bengtsson A."/>
            <person name="Edlund J."/>
            <person name="Rabe L."/>
            <person name="Hazen T."/>
            <person name="Chakraborty R."/>
            <person name="Goodwin L."/>
            <person name="Shapiro N."/>
        </authorList>
    </citation>
    <scope>NUCLEOTIDE SEQUENCE [LARGE SCALE GENOMIC DNA]</scope>
    <source>
        <strain evidence="2">ATCC 700646 / DSM 10631 / Aspo-2</strain>
    </source>
</reference>
<dbReference type="Pfam" id="PF05015">
    <property type="entry name" value="HigB-like_toxin"/>
    <property type="match status" value="1"/>
</dbReference>
<dbReference type="InterPro" id="IPR007711">
    <property type="entry name" value="HigB-1"/>
</dbReference>
<organism evidence="1 2">
    <name type="scientific">Pseudodesulfovibrio aespoeensis (strain ATCC 700646 / DSM 10631 / Aspo-2)</name>
    <name type="common">Desulfovibrio aespoeensis</name>
    <dbReference type="NCBI Taxonomy" id="643562"/>
    <lineage>
        <taxon>Bacteria</taxon>
        <taxon>Pseudomonadati</taxon>
        <taxon>Thermodesulfobacteriota</taxon>
        <taxon>Desulfovibrionia</taxon>
        <taxon>Desulfovibrionales</taxon>
        <taxon>Desulfovibrionaceae</taxon>
    </lineage>
</organism>
<reference evidence="2" key="1">
    <citation type="submission" date="2010-12" db="EMBL/GenBank/DDBJ databases">
        <title>Complete sequence of Desulfovibrio aespoeensis Aspo-2.</title>
        <authorList>
            <consortium name="US DOE Joint Genome Institute"/>
            <person name="Lucas S."/>
            <person name="Copeland A."/>
            <person name="Lapidus A."/>
            <person name="Cheng J.-F."/>
            <person name="Goodwin L."/>
            <person name="Pitluck S."/>
            <person name="Chertkov O."/>
            <person name="Misra M."/>
            <person name="Detter J.C."/>
            <person name="Han C."/>
            <person name="Tapia R."/>
            <person name="Land M."/>
            <person name="Hauser L."/>
            <person name="Kyrpides N."/>
            <person name="Ivanova N."/>
            <person name="Ovchinnikova G."/>
            <person name="Pedersen K."/>
            <person name="Jagevall S."/>
            <person name="Hazen T."/>
            <person name="Woyke T."/>
        </authorList>
    </citation>
    <scope>NUCLEOTIDE SEQUENCE [LARGE SCALE GENOMIC DNA]</scope>
    <source>
        <strain evidence="2">ATCC 700646 / DSM 10631 / Aspo-2</strain>
    </source>
</reference>
<gene>
    <name evidence="1" type="ordered locus">Daes_1939</name>
</gene>
<evidence type="ECO:0000313" key="1">
    <source>
        <dbReference type="EMBL" id="ADU62948.1"/>
    </source>
</evidence>
<dbReference type="SUPFAM" id="SSF143011">
    <property type="entry name" value="RelE-like"/>
    <property type="match status" value="1"/>
</dbReference>
<dbReference type="PANTHER" id="PTHR40266">
    <property type="entry name" value="TOXIN HIGB-1"/>
    <property type="match status" value="1"/>
</dbReference>
<dbReference type="HOGENOM" id="CLU_155111_0_0_7"/>
<sequence>MIKSFSHKGLEVFFRSGSTKGIQAKHADRLGRILDRLDAAAEARDMNAPGYDLHPLKGNLAGHWSVKVSGNWRVTFRMDNGNAHIVNYQDYH</sequence>
<dbReference type="Gene3D" id="3.30.2310.20">
    <property type="entry name" value="RelE-like"/>
    <property type="match status" value="1"/>
</dbReference>
<dbReference type="PANTHER" id="PTHR40266:SF2">
    <property type="entry name" value="TOXIN HIGB-1"/>
    <property type="match status" value="1"/>
</dbReference>
<protein>
    <submittedName>
        <fullName evidence="1">Plasmid maintenance system killer</fullName>
    </submittedName>
</protein>
<dbReference type="OrthoDB" id="9801102at2"/>
<evidence type="ECO:0000313" key="2">
    <source>
        <dbReference type="Proteomes" id="UP000002191"/>
    </source>
</evidence>
<dbReference type="Proteomes" id="UP000002191">
    <property type="component" value="Chromosome"/>
</dbReference>
<dbReference type="KEGG" id="das:Daes_1939"/>
<dbReference type="InterPro" id="IPR035093">
    <property type="entry name" value="RelE/ParE_toxin_dom_sf"/>
</dbReference>
<name>E6VQW8_PSEA9</name>
<proteinExistence type="predicted"/>
<dbReference type="RefSeq" id="WP_013514862.1">
    <property type="nucleotide sequence ID" value="NC_014844.1"/>
</dbReference>